<dbReference type="OrthoDB" id="2395271at2759"/>
<name>A0A397IWQ3_9GLOM</name>
<protein>
    <submittedName>
        <fullName evidence="1">Uncharacterized protein</fullName>
    </submittedName>
</protein>
<comment type="caution">
    <text evidence="1">The sequence shown here is derived from an EMBL/GenBank/DDBJ whole genome shotgun (WGS) entry which is preliminary data.</text>
</comment>
<keyword evidence="2" id="KW-1185">Reference proteome</keyword>
<accession>A0A397IWQ3</accession>
<organism evidence="1 2">
    <name type="scientific">Diversispora epigaea</name>
    <dbReference type="NCBI Taxonomy" id="1348612"/>
    <lineage>
        <taxon>Eukaryota</taxon>
        <taxon>Fungi</taxon>
        <taxon>Fungi incertae sedis</taxon>
        <taxon>Mucoromycota</taxon>
        <taxon>Glomeromycotina</taxon>
        <taxon>Glomeromycetes</taxon>
        <taxon>Diversisporales</taxon>
        <taxon>Diversisporaceae</taxon>
        <taxon>Diversispora</taxon>
    </lineage>
</organism>
<evidence type="ECO:0000313" key="2">
    <source>
        <dbReference type="Proteomes" id="UP000266861"/>
    </source>
</evidence>
<sequence length="185" mass="21337">MLTHIHQKFYRSNATHLSQSDIIEIRESRGKIPNASKKMAKKFHIGARRVYEIWEHNERLQQDLNFPPPSDDAEHRTFGSSDSVNSSILNNFQIKKPSIIETPIKKIKSKHVRISDQPSINKNLTEKLGGISLETKKTILPEISQETEDPLELFKRTQKDAKKSRAVARANIFKQSRLIYPNLIL</sequence>
<gene>
    <name evidence="1" type="ORF">Glove_144g58</name>
</gene>
<dbReference type="AlphaFoldDB" id="A0A397IWQ3"/>
<reference evidence="1 2" key="1">
    <citation type="submission" date="2018-08" db="EMBL/GenBank/DDBJ databases">
        <title>Genome and evolution of the arbuscular mycorrhizal fungus Diversispora epigaea (formerly Glomus versiforme) and its bacterial endosymbionts.</title>
        <authorList>
            <person name="Sun X."/>
            <person name="Fei Z."/>
            <person name="Harrison M."/>
        </authorList>
    </citation>
    <scope>NUCLEOTIDE SEQUENCE [LARGE SCALE GENOMIC DNA]</scope>
    <source>
        <strain evidence="1 2">IT104</strain>
    </source>
</reference>
<dbReference type="EMBL" id="PQFF01000135">
    <property type="protein sequence ID" value="RHZ79477.1"/>
    <property type="molecule type" value="Genomic_DNA"/>
</dbReference>
<dbReference type="Proteomes" id="UP000266861">
    <property type="component" value="Unassembled WGS sequence"/>
</dbReference>
<evidence type="ECO:0000313" key="1">
    <source>
        <dbReference type="EMBL" id="RHZ79477.1"/>
    </source>
</evidence>
<proteinExistence type="predicted"/>